<sequence>MSLDSRVQAACAGRTLAPLCLRLHNPADQRALNLRQLQLQSPQHPVTSGLSGAHFQPHRHGNRRLRAKNRKETTTLALAGIAVLCLVHRGTSAKDFCKIRPAPCTLCLSLTLDADLRRYLLPGIYVPGAPRP</sequence>
<evidence type="ECO:0000256" key="1">
    <source>
        <dbReference type="SAM" id="MobiDB-lite"/>
    </source>
</evidence>
<gene>
    <name evidence="2" type="ORF">NDU88_008110</name>
</gene>
<evidence type="ECO:0000313" key="3">
    <source>
        <dbReference type="Proteomes" id="UP001066276"/>
    </source>
</evidence>
<dbReference type="Proteomes" id="UP001066276">
    <property type="component" value="Chromosome 7"/>
</dbReference>
<evidence type="ECO:0000313" key="2">
    <source>
        <dbReference type="EMBL" id="KAJ1129744.1"/>
    </source>
</evidence>
<dbReference type="EMBL" id="JANPWB010000011">
    <property type="protein sequence ID" value="KAJ1129744.1"/>
    <property type="molecule type" value="Genomic_DNA"/>
</dbReference>
<protein>
    <submittedName>
        <fullName evidence="2">Uncharacterized protein</fullName>
    </submittedName>
</protein>
<reference evidence="2" key="1">
    <citation type="journal article" date="2022" name="bioRxiv">
        <title>Sequencing and chromosome-scale assembly of the giantPleurodeles waltlgenome.</title>
        <authorList>
            <person name="Brown T."/>
            <person name="Elewa A."/>
            <person name="Iarovenko S."/>
            <person name="Subramanian E."/>
            <person name="Araus A.J."/>
            <person name="Petzold A."/>
            <person name="Susuki M."/>
            <person name="Suzuki K.-i.T."/>
            <person name="Hayashi T."/>
            <person name="Toyoda A."/>
            <person name="Oliveira C."/>
            <person name="Osipova E."/>
            <person name="Leigh N.D."/>
            <person name="Simon A."/>
            <person name="Yun M.H."/>
        </authorList>
    </citation>
    <scope>NUCLEOTIDE SEQUENCE</scope>
    <source>
        <strain evidence="2">20211129_DDA</strain>
        <tissue evidence="2">Liver</tissue>
    </source>
</reference>
<proteinExistence type="predicted"/>
<keyword evidence="3" id="KW-1185">Reference proteome</keyword>
<feature type="region of interest" description="Disordered" evidence="1">
    <location>
        <begin position="43"/>
        <end position="63"/>
    </location>
</feature>
<organism evidence="2 3">
    <name type="scientific">Pleurodeles waltl</name>
    <name type="common">Iberian ribbed newt</name>
    <dbReference type="NCBI Taxonomy" id="8319"/>
    <lineage>
        <taxon>Eukaryota</taxon>
        <taxon>Metazoa</taxon>
        <taxon>Chordata</taxon>
        <taxon>Craniata</taxon>
        <taxon>Vertebrata</taxon>
        <taxon>Euteleostomi</taxon>
        <taxon>Amphibia</taxon>
        <taxon>Batrachia</taxon>
        <taxon>Caudata</taxon>
        <taxon>Salamandroidea</taxon>
        <taxon>Salamandridae</taxon>
        <taxon>Pleurodelinae</taxon>
        <taxon>Pleurodeles</taxon>
    </lineage>
</organism>
<dbReference type="AlphaFoldDB" id="A0AAV7PR73"/>
<comment type="caution">
    <text evidence="2">The sequence shown here is derived from an EMBL/GenBank/DDBJ whole genome shotgun (WGS) entry which is preliminary data.</text>
</comment>
<accession>A0AAV7PR73</accession>
<name>A0AAV7PR73_PLEWA</name>